<keyword evidence="3" id="KW-0862">Zinc</keyword>
<reference evidence="6" key="1">
    <citation type="submission" date="2022-07" db="EMBL/GenBank/DDBJ databases">
        <authorList>
            <person name="Macas J."/>
            <person name="Novak P."/>
            <person name="Neumann P."/>
        </authorList>
    </citation>
    <scope>NUCLEOTIDE SEQUENCE</scope>
</reference>
<sequence length="104" mass="11189">MCKGKSSTEERGIAAPCLTVPSVSCELCESAASLYCKADDAFLCRKCDRLVHSANFLVRRHVRCLLCTVCRGLTQLCLIGTSTQAARAATAAASLKLARKFFIS</sequence>
<dbReference type="InterPro" id="IPR000315">
    <property type="entry name" value="Znf_B-box"/>
</dbReference>
<evidence type="ECO:0000259" key="5">
    <source>
        <dbReference type="PROSITE" id="PS50119"/>
    </source>
</evidence>
<name>A0A9P1ENF8_CUSEU</name>
<feature type="domain" description="B box-type" evidence="5">
    <location>
        <begin position="20"/>
        <end position="66"/>
    </location>
</feature>
<evidence type="ECO:0000256" key="4">
    <source>
        <dbReference type="PROSITE-ProRule" id="PRU00024"/>
    </source>
</evidence>
<dbReference type="PROSITE" id="PS50119">
    <property type="entry name" value="ZF_BBOX"/>
    <property type="match status" value="1"/>
</dbReference>
<keyword evidence="7" id="KW-1185">Reference proteome</keyword>
<evidence type="ECO:0000313" key="7">
    <source>
        <dbReference type="Proteomes" id="UP001152484"/>
    </source>
</evidence>
<dbReference type="AlphaFoldDB" id="A0A9P1ENF8"/>
<comment type="caution">
    <text evidence="6">The sequence shown here is derived from an EMBL/GenBank/DDBJ whole genome shotgun (WGS) entry which is preliminary data.</text>
</comment>
<gene>
    <name evidence="6" type="ORF">CEURO_LOCUS21168</name>
</gene>
<dbReference type="InterPro" id="IPR049808">
    <property type="entry name" value="CONSTANS-like_Bbox1"/>
</dbReference>
<evidence type="ECO:0000256" key="3">
    <source>
        <dbReference type="ARBA" id="ARBA00022833"/>
    </source>
</evidence>
<dbReference type="CDD" id="cd19821">
    <property type="entry name" value="Bbox1_BBX-like"/>
    <property type="match status" value="1"/>
</dbReference>
<protein>
    <recommendedName>
        <fullName evidence="5">B box-type domain-containing protein</fullName>
    </recommendedName>
</protein>
<dbReference type="OrthoDB" id="153872at2759"/>
<dbReference type="GO" id="GO:0008270">
    <property type="term" value="F:zinc ion binding"/>
    <property type="evidence" value="ECO:0007669"/>
    <property type="project" value="UniProtKB-KW"/>
</dbReference>
<proteinExistence type="predicted"/>
<dbReference type="Proteomes" id="UP001152484">
    <property type="component" value="Unassembled WGS sequence"/>
</dbReference>
<dbReference type="EMBL" id="CAMAPE010000070">
    <property type="protein sequence ID" value="CAH9116473.1"/>
    <property type="molecule type" value="Genomic_DNA"/>
</dbReference>
<accession>A0A9P1ENF8</accession>
<evidence type="ECO:0000313" key="6">
    <source>
        <dbReference type="EMBL" id="CAH9116473.1"/>
    </source>
</evidence>
<keyword evidence="2 4" id="KW-0863">Zinc-finger</keyword>
<keyword evidence="1" id="KW-0479">Metal-binding</keyword>
<dbReference type="PANTHER" id="PTHR31717">
    <property type="entry name" value="ZINC FINGER PROTEIN CONSTANS-LIKE 10"/>
    <property type="match status" value="1"/>
</dbReference>
<dbReference type="PANTHER" id="PTHR31717:SF142">
    <property type="entry name" value="B-BOX DOMAIN PROTEIN 30-RELATED"/>
    <property type="match status" value="1"/>
</dbReference>
<evidence type="ECO:0000256" key="2">
    <source>
        <dbReference type="ARBA" id="ARBA00022771"/>
    </source>
</evidence>
<dbReference type="SMART" id="SM00336">
    <property type="entry name" value="BBOX"/>
    <property type="match status" value="1"/>
</dbReference>
<organism evidence="6 7">
    <name type="scientific">Cuscuta europaea</name>
    <name type="common">European dodder</name>
    <dbReference type="NCBI Taxonomy" id="41803"/>
    <lineage>
        <taxon>Eukaryota</taxon>
        <taxon>Viridiplantae</taxon>
        <taxon>Streptophyta</taxon>
        <taxon>Embryophyta</taxon>
        <taxon>Tracheophyta</taxon>
        <taxon>Spermatophyta</taxon>
        <taxon>Magnoliopsida</taxon>
        <taxon>eudicotyledons</taxon>
        <taxon>Gunneridae</taxon>
        <taxon>Pentapetalae</taxon>
        <taxon>asterids</taxon>
        <taxon>lamiids</taxon>
        <taxon>Solanales</taxon>
        <taxon>Convolvulaceae</taxon>
        <taxon>Cuscuteae</taxon>
        <taxon>Cuscuta</taxon>
        <taxon>Cuscuta subgen. Cuscuta</taxon>
    </lineage>
</organism>
<dbReference type="Pfam" id="PF00643">
    <property type="entry name" value="zf-B_box"/>
    <property type="match status" value="1"/>
</dbReference>
<evidence type="ECO:0000256" key="1">
    <source>
        <dbReference type="ARBA" id="ARBA00022723"/>
    </source>
</evidence>